<name>A0A0A0V4G7_9VIRU</name>
<protein>
    <submittedName>
        <fullName evidence="1">Uncharacterized protein</fullName>
    </submittedName>
</protein>
<sequence length="75" mass="8601">MEEGKAYIVLTPIGVGKTKKIDVEFVNLCDNDRDIMMLGHGIFWLAKNNNELASYIGMREFEKILFKKGDTSEHH</sequence>
<proteinExistence type="predicted"/>
<accession>A0A0A0V4G7</accession>
<dbReference type="EMBL" id="KM520332">
    <property type="protein sequence ID" value="AIW56750.1"/>
    <property type="molecule type" value="Genomic_DNA"/>
</dbReference>
<organism evidence="1">
    <name type="scientific">uncultured virus</name>
    <dbReference type="NCBI Taxonomy" id="340016"/>
    <lineage>
        <taxon>Viruses</taxon>
        <taxon>environmental samples</taxon>
    </lineage>
</organism>
<reference evidence="1" key="1">
    <citation type="journal article" date="2014" name="Proc. Natl. Acad. Sci. U.S.A.">
        <title>Ribonucleotide reductases reveal novel viral diversity and predict biological and ecological features of unknown marine viruses.</title>
        <authorList>
            <person name="Sakowski E.G."/>
            <person name="Munsell E.V."/>
            <person name="Hyatt M."/>
            <person name="Kress W."/>
            <person name="Williamson S.J."/>
            <person name="Nasko D.J."/>
            <person name="Polson S.W."/>
            <person name="Wommack K.E."/>
        </authorList>
    </citation>
    <scope>NUCLEOTIDE SEQUENCE</scope>
</reference>
<evidence type="ECO:0000313" key="1">
    <source>
        <dbReference type="EMBL" id="AIW56750.1"/>
    </source>
</evidence>